<sequence length="438" mass="46635">MAEILTLANDNPTLYAVGFTWLAEPAMPKPAQLRELSRVRGIWGVARKTSDGVQLAFGDLPHDTRRPTAIRALASVVADYHAAPWLGVYRLNDELSWLIAVRADGIAPNGDLVGSHDEIQAAAAALKAAERWTSVSGSSADLAEMARLAGKQPGLRDWRARISPLVRNGLIAAAVGVVVIGGVAVWTWRQALMQEAALLASQRAQIAAEHAKRARLLASPPWKLAAAPGQLIDACHQSWLAQPLAQDGWKLAVWQCKQAGENLNLTMNWVRAGGSPVDAPGRLIDGEHSQSAGSRPGPGAAVNAAAGSDEEAHRAIWGLASTVGGQLTLGAIPALPCDVKVLKELPPWQIQNVSLTNTMPPWVYPLSALAGETLLDAPIGHDGRSWNSVPGFVLDTLTWTVDKDWKASGTLYSWRPSGAVEQQMMGCKLPMQTVGAKA</sequence>
<dbReference type="AlphaFoldDB" id="A0AAX2RA73"/>
<accession>A0AAX2RA73</accession>
<proteinExistence type="predicted"/>
<evidence type="ECO:0000313" key="2">
    <source>
        <dbReference type="EMBL" id="TEU32676.1"/>
    </source>
</evidence>
<keyword evidence="1" id="KW-0812">Transmembrane</keyword>
<protein>
    <submittedName>
        <fullName evidence="2">Uncharacterized protein</fullName>
    </submittedName>
</protein>
<evidence type="ECO:0000256" key="1">
    <source>
        <dbReference type="SAM" id="Phobius"/>
    </source>
</evidence>
<dbReference type="RefSeq" id="WP_134257821.1">
    <property type="nucleotide sequence ID" value="NZ_SNSG01000126.1"/>
</dbReference>
<dbReference type="EMBL" id="SNSQ01000096">
    <property type="protein sequence ID" value="TEU32676.1"/>
    <property type="molecule type" value="Genomic_DNA"/>
</dbReference>
<name>A0AAX2RA73_BURCE</name>
<dbReference type="Pfam" id="PF06864">
    <property type="entry name" value="PAP_PilO"/>
    <property type="match status" value="1"/>
</dbReference>
<gene>
    <name evidence="2" type="ORF">E3D37_42565</name>
</gene>
<reference evidence="2 3" key="1">
    <citation type="submission" date="2019-03" db="EMBL/GenBank/DDBJ databases">
        <title>Burkholderia cepacia outbreak.</title>
        <authorList>
            <person name="Farzana R."/>
            <person name="Walsh T.R."/>
        </authorList>
    </citation>
    <scope>NUCLEOTIDE SEQUENCE [LARGE SCALE GENOMIC DNA]</scope>
    <source>
        <strain evidence="3">d13</strain>
    </source>
</reference>
<comment type="caution">
    <text evidence="2">The sequence shown here is derived from an EMBL/GenBank/DDBJ whole genome shotgun (WGS) entry which is preliminary data.</text>
</comment>
<evidence type="ECO:0000313" key="3">
    <source>
        <dbReference type="Proteomes" id="UP000298234"/>
    </source>
</evidence>
<dbReference type="Proteomes" id="UP000298234">
    <property type="component" value="Unassembled WGS sequence"/>
</dbReference>
<dbReference type="InterPro" id="IPR009663">
    <property type="entry name" value="PAP_PilO"/>
</dbReference>
<feature type="transmembrane region" description="Helical" evidence="1">
    <location>
        <begin position="165"/>
        <end position="188"/>
    </location>
</feature>
<keyword evidence="1" id="KW-1133">Transmembrane helix</keyword>
<organism evidence="2 3">
    <name type="scientific">Burkholderia cepacia</name>
    <name type="common">Pseudomonas cepacia</name>
    <dbReference type="NCBI Taxonomy" id="292"/>
    <lineage>
        <taxon>Bacteria</taxon>
        <taxon>Pseudomonadati</taxon>
        <taxon>Pseudomonadota</taxon>
        <taxon>Betaproteobacteria</taxon>
        <taxon>Burkholderiales</taxon>
        <taxon>Burkholderiaceae</taxon>
        <taxon>Burkholderia</taxon>
        <taxon>Burkholderia cepacia complex</taxon>
    </lineage>
</organism>
<keyword evidence="1" id="KW-0472">Membrane</keyword>